<accession>A0A6J7ISX9</accession>
<protein>
    <submittedName>
        <fullName evidence="4">Unannotated protein</fullName>
    </submittedName>
</protein>
<feature type="domain" description="HNH nuclease" evidence="3">
    <location>
        <begin position="345"/>
        <end position="396"/>
    </location>
</feature>
<comment type="similarity">
    <text evidence="1">Belongs to the Rv1128c/1148c/1588c/1702c/1945/3466 family.</text>
</comment>
<evidence type="ECO:0000256" key="1">
    <source>
        <dbReference type="ARBA" id="ARBA00023450"/>
    </source>
</evidence>
<sequence length="431" mass="46988">MSTATTYRSLATARDQVRAALDAMATALAGDEFAWASDGEVADTLLEFVGFQRRLDAMSGDLSARVSGGTAFSGAGFRTAAAWLRARTNESFAGARRILDAGDWAIAVPQMAHAWRRGLVGRGHLAALIEAHQRYPRLSAELTLIEKQLADIAADLDPRTFQRTLMAKLHEIDPDAVDDAESKRRRRDIGLHVSTLLDGFVKVDGVLSPELGQHLINSLASARDAIRVRDDQTDAPQPDRRLSQINADALQYILDAATSATGEGKLPDIGGSRPVVQILVDSESLITEGAAAPGWITSLTGTAVTPVSAATARRLACDSVRQILLLDPRGHLDAISRFERTVPTPMRRAITLREHGFCRFPGCASAIREVHHIVFWEHGGSTTTDNLVGLCSHHHHLIHDKGWSLSGDPNQRLTFTDPRQRQWHADPPDRD</sequence>
<feature type="compositionally biased region" description="Basic and acidic residues" evidence="2">
    <location>
        <begin position="418"/>
        <end position="431"/>
    </location>
</feature>
<dbReference type="Gene3D" id="1.10.30.50">
    <property type="match status" value="1"/>
</dbReference>
<reference evidence="4" key="1">
    <citation type="submission" date="2020-05" db="EMBL/GenBank/DDBJ databases">
        <authorList>
            <person name="Chiriac C."/>
            <person name="Salcher M."/>
            <person name="Ghai R."/>
            <person name="Kavagutti S V."/>
        </authorList>
    </citation>
    <scope>NUCLEOTIDE SEQUENCE</scope>
</reference>
<dbReference type="Pfam" id="PF01844">
    <property type="entry name" value="HNH"/>
    <property type="match status" value="1"/>
</dbReference>
<evidence type="ECO:0000313" key="4">
    <source>
        <dbReference type="EMBL" id="CAB4933856.1"/>
    </source>
</evidence>
<dbReference type="EMBL" id="CAFBMR010000173">
    <property type="protein sequence ID" value="CAB4933856.1"/>
    <property type="molecule type" value="Genomic_DNA"/>
</dbReference>
<dbReference type="Pfam" id="PF02720">
    <property type="entry name" value="DUF222"/>
    <property type="match status" value="1"/>
</dbReference>
<dbReference type="CDD" id="cd00085">
    <property type="entry name" value="HNHc"/>
    <property type="match status" value="1"/>
</dbReference>
<organism evidence="4">
    <name type="scientific">freshwater metagenome</name>
    <dbReference type="NCBI Taxonomy" id="449393"/>
    <lineage>
        <taxon>unclassified sequences</taxon>
        <taxon>metagenomes</taxon>
        <taxon>ecological metagenomes</taxon>
    </lineage>
</organism>
<gene>
    <name evidence="4" type="ORF">UFOPK3610_02082</name>
</gene>
<dbReference type="GO" id="GO:0004519">
    <property type="term" value="F:endonuclease activity"/>
    <property type="evidence" value="ECO:0007669"/>
    <property type="project" value="InterPro"/>
</dbReference>
<evidence type="ECO:0000256" key="2">
    <source>
        <dbReference type="SAM" id="MobiDB-lite"/>
    </source>
</evidence>
<evidence type="ECO:0000259" key="3">
    <source>
        <dbReference type="SMART" id="SM00507"/>
    </source>
</evidence>
<dbReference type="AlphaFoldDB" id="A0A6J7ISX9"/>
<dbReference type="GO" id="GO:0008270">
    <property type="term" value="F:zinc ion binding"/>
    <property type="evidence" value="ECO:0007669"/>
    <property type="project" value="InterPro"/>
</dbReference>
<dbReference type="GO" id="GO:0003676">
    <property type="term" value="F:nucleic acid binding"/>
    <property type="evidence" value="ECO:0007669"/>
    <property type="project" value="InterPro"/>
</dbReference>
<name>A0A6J7ISX9_9ZZZZ</name>
<proteinExistence type="inferred from homology"/>
<feature type="region of interest" description="Disordered" evidence="2">
    <location>
        <begin position="409"/>
        <end position="431"/>
    </location>
</feature>
<dbReference type="InterPro" id="IPR003870">
    <property type="entry name" value="DUF222"/>
</dbReference>
<dbReference type="SMART" id="SM00507">
    <property type="entry name" value="HNHc"/>
    <property type="match status" value="1"/>
</dbReference>
<dbReference type="InterPro" id="IPR002711">
    <property type="entry name" value="HNH"/>
</dbReference>
<dbReference type="InterPro" id="IPR003615">
    <property type="entry name" value="HNH_nuc"/>
</dbReference>